<sequence length="176" mass="19746">MRYRQTRISVLSPQTFNGVVDADFDEFCCITESFLKSEHAAAFGLNFLTLMHAWIAFIDQKWVIHHIALIATVKNDGHTSKKIKDLIETGCETCFNLDITTMVKFTISDTAPAAKKVSKEFDTTLATDCTMHVLNLCILYGLGLRESRHIKFVVNQDSGYRIFVVLGVTPHTPTDG</sequence>
<dbReference type="EMBL" id="NBNE01013115">
    <property type="protein sequence ID" value="OWY95302.1"/>
    <property type="molecule type" value="Genomic_DNA"/>
</dbReference>
<dbReference type="Proteomes" id="UP000198211">
    <property type="component" value="Unassembled WGS sequence"/>
</dbReference>
<organism evidence="1 2">
    <name type="scientific">Phytophthora megakarya</name>
    <dbReference type="NCBI Taxonomy" id="4795"/>
    <lineage>
        <taxon>Eukaryota</taxon>
        <taxon>Sar</taxon>
        <taxon>Stramenopiles</taxon>
        <taxon>Oomycota</taxon>
        <taxon>Peronosporomycetes</taxon>
        <taxon>Peronosporales</taxon>
        <taxon>Peronosporaceae</taxon>
        <taxon>Phytophthora</taxon>
    </lineage>
</organism>
<dbReference type="OrthoDB" id="128600at2759"/>
<evidence type="ECO:0000313" key="1">
    <source>
        <dbReference type="EMBL" id="OWY95302.1"/>
    </source>
</evidence>
<keyword evidence="2" id="KW-1185">Reference proteome</keyword>
<protein>
    <submittedName>
        <fullName evidence="1">Uncharacterized protein</fullName>
    </submittedName>
</protein>
<proteinExistence type="predicted"/>
<evidence type="ECO:0000313" key="2">
    <source>
        <dbReference type="Proteomes" id="UP000198211"/>
    </source>
</evidence>
<reference evidence="2" key="1">
    <citation type="submission" date="2017-03" db="EMBL/GenBank/DDBJ databases">
        <title>Phytopthora megakarya and P. palmivora, two closely related causual agents of cacao black pod achieved similar genome size and gene model numbers by different mechanisms.</title>
        <authorList>
            <person name="Ali S."/>
            <person name="Shao J."/>
            <person name="Larry D.J."/>
            <person name="Kronmiller B."/>
            <person name="Shen D."/>
            <person name="Strem M.D."/>
            <person name="Melnick R.L."/>
            <person name="Guiltinan M.J."/>
            <person name="Tyler B.M."/>
            <person name="Meinhardt L.W."/>
            <person name="Bailey B.A."/>
        </authorList>
    </citation>
    <scope>NUCLEOTIDE SEQUENCE [LARGE SCALE GENOMIC DNA]</scope>
    <source>
        <strain evidence="2">zdho120</strain>
    </source>
</reference>
<name>A0A225UQD9_9STRA</name>
<accession>A0A225UQD9</accession>
<gene>
    <name evidence="1" type="ORF">PHMEG_00034727</name>
</gene>
<dbReference type="AlphaFoldDB" id="A0A225UQD9"/>
<comment type="caution">
    <text evidence="1">The sequence shown here is derived from an EMBL/GenBank/DDBJ whole genome shotgun (WGS) entry which is preliminary data.</text>
</comment>